<sequence>MVNLAVKSRIEHFQDFGNHLPHAKVYYREDWETLYFDLAGKMFGVMSPNVADNATITLKGQPEANATLCEMYRDITAGYHMNKKHWISIKLSTDELSDREIEKMIENSYSLAFGNLPFSIRKFFVESE</sequence>
<dbReference type="PANTHER" id="PTHR35145:SF1">
    <property type="entry name" value="CYTOPLASMIC PROTEIN"/>
    <property type="match status" value="1"/>
</dbReference>
<protein>
    <submittedName>
        <fullName evidence="1">MmcQ/YjbR family DNA-binding protein</fullName>
    </submittedName>
</protein>
<dbReference type="SUPFAM" id="SSF142906">
    <property type="entry name" value="YjbR-like"/>
    <property type="match status" value="1"/>
</dbReference>
<evidence type="ECO:0000313" key="2">
    <source>
        <dbReference type="Proteomes" id="UP001167919"/>
    </source>
</evidence>
<reference evidence="1" key="1">
    <citation type="submission" date="2019-01" db="EMBL/GenBank/DDBJ databases">
        <title>Oenococcus sicerae UCMA17102.</title>
        <authorList>
            <person name="Cousin F.J."/>
            <person name="Le Guellec R."/>
            <person name="Cretenet M."/>
        </authorList>
    </citation>
    <scope>NUCLEOTIDE SEQUENCE</scope>
    <source>
        <strain evidence="1">UCMA17102</strain>
    </source>
</reference>
<dbReference type="GO" id="GO:0003677">
    <property type="term" value="F:DNA binding"/>
    <property type="evidence" value="ECO:0007669"/>
    <property type="project" value="UniProtKB-KW"/>
</dbReference>
<name>A0AAJ1VQ66_9LACO</name>
<evidence type="ECO:0000313" key="1">
    <source>
        <dbReference type="EMBL" id="MDN6899857.1"/>
    </source>
</evidence>
<dbReference type="PANTHER" id="PTHR35145">
    <property type="entry name" value="CYTOPLASMIC PROTEIN-RELATED"/>
    <property type="match status" value="1"/>
</dbReference>
<dbReference type="EMBL" id="SDWY01000001">
    <property type="protein sequence ID" value="MDN6899857.1"/>
    <property type="molecule type" value="Genomic_DNA"/>
</dbReference>
<comment type="caution">
    <text evidence="1">The sequence shown here is derived from an EMBL/GenBank/DDBJ whole genome shotgun (WGS) entry which is preliminary data.</text>
</comment>
<organism evidence="1 2">
    <name type="scientific">Oenococcus sicerae</name>
    <dbReference type="NCBI Taxonomy" id="2203724"/>
    <lineage>
        <taxon>Bacteria</taxon>
        <taxon>Bacillati</taxon>
        <taxon>Bacillota</taxon>
        <taxon>Bacilli</taxon>
        <taxon>Lactobacillales</taxon>
        <taxon>Lactobacillaceae</taxon>
        <taxon>Oenococcus</taxon>
    </lineage>
</organism>
<gene>
    <name evidence="1" type="ORF">EVC35_02405</name>
</gene>
<dbReference type="InterPro" id="IPR007351">
    <property type="entry name" value="YjbR"/>
</dbReference>
<dbReference type="Proteomes" id="UP001167919">
    <property type="component" value="Unassembled WGS sequence"/>
</dbReference>
<accession>A0AAJ1VQ66</accession>
<dbReference type="Gene3D" id="3.90.1150.30">
    <property type="match status" value="1"/>
</dbReference>
<dbReference type="InterPro" id="IPR058532">
    <property type="entry name" value="YjbR/MT2646/Rv2570-like"/>
</dbReference>
<keyword evidence="1" id="KW-0238">DNA-binding</keyword>
<dbReference type="InterPro" id="IPR038056">
    <property type="entry name" value="YjbR-like_sf"/>
</dbReference>
<dbReference type="RefSeq" id="WP_301710997.1">
    <property type="nucleotide sequence ID" value="NZ_SDWY01000001.1"/>
</dbReference>
<dbReference type="AlphaFoldDB" id="A0AAJ1VQ66"/>
<dbReference type="Pfam" id="PF04237">
    <property type="entry name" value="YjbR"/>
    <property type="match status" value="1"/>
</dbReference>
<proteinExistence type="predicted"/>